<dbReference type="EMBL" id="JAQOWY010000323">
    <property type="protein sequence ID" value="KAK1844147.1"/>
    <property type="molecule type" value="Genomic_DNA"/>
</dbReference>
<protein>
    <submittedName>
        <fullName evidence="1">Uncharacterized protein</fullName>
    </submittedName>
</protein>
<dbReference type="AlphaFoldDB" id="A0AAD9ACL0"/>
<proteinExistence type="predicted"/>
<comment type="caution">
    <text evidence="1">The sequence shown here is derived from an EMBL/GenBank/DDBJ whole genome shotgun (WGS) entry which is preliminary data.</text>
</comment>
<reference evidence="1" key="1">
    <citation type="submission" date="2023-01" db="EMBL/GenBank/DDBJ databases">
        <title>Colletotrichum chrysophilum M932 genome sequence.</title>
        <authorList>
            <person name="Baroncelli R."/>
        </authorList>
    </citation>
    <scope>NUCLEOTIDE SEQUENCE</scope>
    <source>
        <strain evidence="1">M932</strain>
    </source>
</reference>
<accession>A0AAD9ACL0</accession>
<name>A0AAD9ACL0_9PEZI</name>
<evidence type="ECO:0000313" key="1">
    <source>
        <dbReference type="EMBL" id="KAK1844147.1"/>
    </source>
</evidence>
<dbReference type="Proteomes" id="UP001243330">
    <property type="component" value="Unassembled WGS sequence"/>
</dbReference>
<evidence type="ECO:0000313" key="2">
    <source>
        <dbReference type="Proteomes" id="UP001243330"/>
    </source>
</evidence>
<gene>
    <name evidence="1" type="ORF">CCHR01_13202</name>
</gene>
<sequence>MNDGPVRQWRAGLVCDLNDLYIEPVTKIKGGLIFHDVWRMKVASSVQMRVAYGAEHYADQFITGDQDCRNANAAVESFFARGWSHGVATMNTQSML</sequence>
<organism evidence="1 2">
    <name type="scientific">Colletotrichum chrysophilum</name>
    <dbReference type="NCBI Taxonomy" id="1836956"/>
    <lineage>
        <taxon>Eukaryota</taxon>
        <taxon>Fungi</taxon>
        <taxon>Dikarya</taxon>
        <taxon>Ascomycota</taxon>
        <taxon>Pezizomycotina</taxon>
        <taxon>Sordariomycetes</taxon>
        <taxon>Hypocreomycetidae</taxon>
        <taxon>Glomerellales</taxon>
        <taxon>Glomerellaceae</taxon>
        <taxon>Colletotrichum</taxon>
        <taxon>Colletotrichum gloeosporioides species complex</taxon>
    </lineage>
</organism>
<keyword evidence="2" id="KW-1185">Reference proteome</keyword>